<keyword evidence="7" id="KW-0503">Monooxygenase</keyword>
<evidence type="ECO:0000256" key="7">
    <source>
        <dbReference type="RuleBase" id="RU000461"/>
    </source>
</evidence>
<keyword evidence="4 8" id="KW-1133">Transmembrane helix</keyword>
<dbReference type="PROSITE" id="PS00086">
    <property type="entry name" value="CYTOCHROME_P450"/>
    <property type="match status" value="1"/>
</dbReference>
<evidence type="ECO:0000313" key="10">
    <source>
        <dbReference type="Proteomes" id="UP001202328"/>
    </source>
</evidence>
<dbReference type="InterPro" id="IPR044225">
    <property type="entry name" value="KO_chloroplastic"/>
</dbReference>
<dbReference type="PRINTS" id="PR00463">
    <property type="entry name" value="EP450I"/>
</dbReference>
<dbReference type="GO" id="GO:0009686">
    <property type="term" value="P:gibberellin biosynthetic process"/>
    <property type="evidence" value="ECO:0007669"/>
    <property type="project" value="InterPro"/>
</dbReference>
<evidence type="ECO:0000256" key="2">
    <source>
        <dbReference type="ARBA" id="ARBA00010617"/>
    </source>
</evidence>
<evidence type="ECO:0000256" key="4">
    <source>
        <dbReference type="ARBA" id="ARBA00022989"/>
    </source>
</evidence>
<dbReference type="AlphaFoldDB" id="A0AAD4TJP0"/>
<evidence type="ECO:0000256" key="3">
    <source>
        <dbReference type="ARBA" id="ARBA00022692"/>
    </source>
</evidence>
<comment type="caution">
    <text evidence="9">The sequence shown here is derived from an EMBL/GenBank/DDBJ whole genome shotgun (WGS) entry which is preliminary data.</text>
</comment>
<evidence type="ECO:0008006" key="11">
    <source>
        <dbReference type="Google" id="ProtNLM"/>
    </source>
</evidence>
<evidence type="ECO:0000256" key="1">
    <source>
        <dbReference type="ARBA" id="ARBA00004167"/>
    </source>
</evidence>
<keyword evidence="10" id="KW-1185">Reference proteome</keyword>
<keyword evidence="6 7" id="KW-0479">Metal-binding</keyword>
<keyword evidence="5 8" id="KW-0472">Membrane</keyword>
<evidence type="ECO:0000256" key="8">
    <source>
        <dbReference type="SAM" id="Phobius"/>
    </source>
</evidence>
<name>A0AAD4TJP0_9MAGN</name>
<evidence type="ECO:0000256" key="5">
    <source>
        <dbReference type="ARBA" id="ARBA00023136"/>
    </source>
</evidence>
<dbReference type="PANTHER" id="PTHR47283">
    <property type="entry name" value="ENT-KAURENE OXIDASE, CHLOROPLASTIC"/>
    <property type="match status" value="1"/>
</dbReference>
<evidence type="ECO:0000256" key="6">
    <source>
        <dbReference type="PIRSR" id="PIRSR602401-1"/>
    </source>
</evidence>
<dbReference type="GO" id="GO:0005783">
    <property type="term" value="C:endoplasmic reticulum"/>
    <property type="evidence" value="ECO:0007669"/>
    <property type="project" value="TreeGrafter"/>
</dbReference>
<dbReference type="Proteomes" id="UP001202328">
    <property type="component" value="Unassembled WGS sequence"/>
</dbReference>
<dbReference type="GO" id="GO:0005506">
    <property type="term" value="F:iron ion binding"/>
    <property type="evidence" value="ECO:0007669"/>
    <property type="project" value="InterPro"/>
</dbReference>
<keyword evidence="7" id="KW-0560">Oxidoreductase</keyword>
<sequence length="526" mass="59883">MGLFVECLDKPNHPKHFLVIPLVITLIIGFVSMFTILKYYLTNRTGRNNNLLSGTCSSPPVVPGLPLIGNLLQLKDEITHHTFANWAEIYGPIYSIKAGASNIVVLNSTDVAKEAMVTKFSFISKRKQTNAMNKLKNNIIITRDSNEYHKMARRHVVTHMLGAGAQRRHRAHRDIMIDNVVNGLNAHAKENPMDQPVNFRRILQTEIFGLALKQALGVDSVGSSKYIEGLGETLSRDEIFKVLVLDPLSGGAEVDWRDFFPYLRWVPNKSFEMHIGRMEIRRLEVMKTLIEEQQKRISSGQEINCYLDRLMLAEGKTLAKTHLTMLIWETILVGSETIVDTAEFAMYELARNLKYQDHLYREIQKVCGNNKYTEEQFSGVTYLSAVFHETLRRHPPFPVSPLRYVHEDTQLGGYDIPAGTEIAINLYGCNMDKRQWDSPEEWKPDRFLDSKYDPNDLYKTMSFGGGKRVCPGALQGLSITCTAIARCIQDFKWSLKPGREEEDINTATLTSQKLNPLLVIVTPRDY</sequence>
<dbReference type="InterPro" id="IPR002401">
    <property type="entry name" value="Cyt_P450_E_grp-I"/>
</dbReference>
<keyword evidence="6 7" id="KW-0349">Heme</keyword>
<dbReference type="InterPro" id="IPR017972">
    <property type="entry name" value="Cyt_P450_CS"/>
</dbReference>
<comment type="similarity">
    <text evidence="2 7">Belongs to the cytochrome P450 family.</text>
</comment>
<dbReference type="InterPro" id="IPR036396">
    <property type="entry name" value="Cyt_P450_sf"/>
</dbReference>
<dbReference type="EMBL" id="JAJJMB010000969">
    <property type="protein sequence ID" value="KAI3959829.1"/>
    <property type="molecule type" value="Genomic_DNA"/>
</dbReference>
<reference evidence="9" key="1">
    <citation type="submission" date="2022-04" db="EMBL/GenBank/DDBJ databases">
        <title>A functionally conserved STORR gene fusion in Papaver species that diverged 16.8 million years ago.</title>
        <authorList>
            <person name="Catania T."/>
        </authorList>
    </citation>
    <scope>NUCLEOTIDE SEQUENCE</scope>
    <source>
        <strain evidence="9">S-188037</strain>
    </source>
</reference>
<dbReference type="GO" id="GO:0020037">
    <property type="term" value="F:heme binding"/>
    <property type="evidence" value="ECO:0007669"/>
    <property type="project" value="InterPro"/>
</dbReference>
<feature type="binding site" description="axial binding residue" evidence="6">
    <location>
        <position position="470"/>
    </location>
    <ligand>
        <name>heme</name>
        <dbReference type="ChEBI" id="CHEBI:30413"/>
    </ligand>
    <ligandPart>
        <name>Fe</name>
        <dbReference type="ChEBI" id="CHEBI:18248"/>
    </ligandPart>
</feature>
<keyword evidence="3 8" id="KW-0812">Transmembrane</keyword>
<gene>
    <name evidence="9" type="ORF">MKW98_029866</name>
</gene>
<dbReference type="Pfam" id="PF00067">
    <property type="entry name" value="p450"/>
    <property type="match status" value="1"/>
</dbReference>
<keyword evidence="6 7" id="KW-0408">Iron</keyword>
<feature type="transmembrane region" description="Helical" evidence="8">
    <location>
        <begin position="18"/>
        <end position="41"/>
    </location>
</feature>
<comment type="subcellular location">
    <subcellularLocation>
        <location evidence="1">Membrane</location>
        <topology evidence="1">Single-pass membrane protein</topology>
    </subcellularLocation>
</comment>
<dbReference type="Gene3D" id="1.10.630.10">
    <property type="entry name" value="Cytochrome P450"/>
    <property type="match status" value="1"/>
</dbReference>
<dbReference type="GO" id="GO:0009707">
    <property type="term" value="C:chloroplast outer membrane"/>
    <property type="evidence" value="ECO:0007669"/>
    <property type="project" value="TreeGrafter"/>
</dbReference>
<dbReference type="InterPro" id="IPR001128">
    <property type="entry name" value="Cyt_P450"/>
</dbReference>
<dbReference type="PANTHER" id="PTHR47283:SF1">
    <property type="entry name" value="ENT-KAURENE OXIDASE, CHLOROPLASTIC"/>
    <property type="match status" value="1"/>
</dbReference>
<dbReference type="SUPFAM" id="SSF48264">
    <property type="entry name" value="Cytochrome P450"/>
    <property type="match status" value="1"/>
</dbReference>
<dbReference type="PRINTS" id="PR00385">
    <property type="entry name" value="P450"/>
</dbReference>
<comment type="cofactor">
    <cofactor evidence="6">
        <name>heme</name>
        <dbReference type="ChEBI" id="CHEBI:30413"/>
    </cofactor>
</comment>
<dbReference type="GO" id="GO:0016709">
    <property type="term" value="F:oxidoreductase activity, acting on paired donors, with incorporation or reduction of molecular oxygen, NAD(P)H as one donor, and incorporation of one atom of oxygen"/>
    <property type="evidence" value="ECO:0007669"/>
    <property type="project" value="TreeGrafter"/>
</dbReference>
<evidence type="ECO:0000313" key="9">
    <source>
        <dbReference type="EMBL" id="KAI3959829.1"/>
    </source>
</evidence>
<dbReference type="GO" id="GO:0010241">
    <property type="term" value="P:ent-kaurene oxidation to kaurenoic acid"/>
    <property type="evidence" value="ECO:0007669"/>
    <property type="project" value="InterPro"/>
</dbReference>
<protein>
    <recommendedName>
        <fullName evidence="11">Ent-kaurene oxidase</fullName>
    </recommendedName>
</protein>
<accession>A0AAD4TJP0</accession>
<dbReference type="GO" id="GO:0052615">
    <property type="term" value="F:ent-kaurene oxidase activity"/>
    <property type="evidence" value="ECO:0007669"/>
    <property type="project" value="InterPro"/>
</dbReference>
<organism evidence="9 10">
    <name type="scientific">Papaver atlanticum</name>
    <dbReference type="NCBI Taxonomy" id="357466"/>
    <lineage>
        <taxon>Eukaryota</taxon>
        <taxon>Viridiplantae</taxon>
        <taxon>Streptophyta</taxon>
        <taxon>Embryophyta</taxon>
        <taxon>Tracheophyta</taxon>
        <taxon>Spermatophyta</taxon>
        <taxon>Magnoliopsida</taxon>
        <taxon>Ranunculales</taxon>
        <taxon>Papaveraceae</taxon>
        <taxon>Papaveroideae</taxon>
        <taxon>Papaver</taxon>
    </lineage>
</organism>
<dbReference type="GO" id="GO:0033075">
    <property type="term" value="P:isoquinoline alkaloid biosynthetic process"/>
    <property type="evidence" value="ECO:0007669"/>
    <property type="project" value="UniProtKB-ARBA"/>
</dbReference>
<proteinExistence type="inferred from homology"/>